<sequence>MEEEEEHAQAVAEFRRLLPARTGSDSIPHSSNIAPLDRTQLLALMANSSTPVTFTWKKSVLQLMHYAFLGVATARDDLEFCGGGRGSGAKGMTYSDDDASDADNDGAGDASRGARRRPSRVSRRGSGSVGDASAVNDIGGHGDGDDDEDDAHVPLFRLPPPVPPSAIDPILELGSSLASAGVAMRSGLSAATGVFGSLVLGAGSTFGRAATTAGSTLVSTIRSNLAALHRLRERSQQSRAGNEALDLTPEEQAVLDAKLAEMEKVLEEELKQLQEQEVDIYVEKFTEAMEMSRKLAEMERVMQQKNEEILLQREIVALEMEENRLNPEPDDSRAELSERLCTYEHTPSYLQYFLQ</sequence>
<dbReference type="AlphaFoldDB" id="F2UIY6"/>
<keyword evidence="1" id="KW-0175">Coiled coil</keyword>
<protein>
    <submittedName>
        <fullName evidence="3">Uncharacterized protein</fullName>
    </submittedName>
</protein>
<dbReference type="RefSeq" id="XP_004990774.1">
    <property type="nucleotide sequence ID" value="XM_004990717.1"/>
</dbReference>
<accession>F2UIY6</accession>
<gene>
    <name evidence="3" type="ORF">PTSG_07275</name>
</gene>
<organism evidence="4">
    <name type="scientific">Salpingoeca rosetta (strain ATCC 50818 / BSB-021)</name>
    <dbReference type="NCBI Taxonomy" id="946362"/>
    <lineage>
        <taxon>Eukaryota</taxon>
        <taxon>Choanoflagellata</taxon>
        <taxon>Craspedida</taxon>
        <taxon>Salpingoecidae</taxon>
        <taxon>Salpingoeca</taxon>
    </lineage>
</organism>
<dbReference type="KEGG" id="sre:PTSG_07275"/>
<dbReference type="EMBL" id="GL832976">
    <property type="protein sequence ID" value="EGD76934.1"/>
    <property type="molecule type" value="Genomic_DNA"/>
</dbReference>
<evidence type="ECO:0000313" key="4">
    <source>
        <dbReference type="Proteomes" id="UP000007799"/>
    </source>
</evidence>
<feature type="compositionally biased region" description="Basic residues" evidence="2">
    <location>
        <begin position="113"/>
        <end position="123"/>
    </location>
</feature>
<dbReference type="InParanoid" id="F2UIY6"/>
<evidence type="ECO:0000256" key="2">
    <source>
        <dbReference type="SAM" id="MobiDB-lite"/>
    </source>
</evidence>
<dbReference type="Proteomes" id="UP000007799">
    <property type="component" value="Unassembled WGS sequence"/>
</dbReference>
<evidence type="ECO:0000256" key="1">
    <source>
        <dbReference type="SAM" id="Coils"/>
    </source>
</evidence>
<feature type="region of interest" description="Disordered" evidence="2">
    <location>
        <begin position="86"/>
        <end position="153"/>
    </location>
</feature>
<name>F2UIY6_SALR5</name>
<proteinExistence type="predicted"/>
<feature type="coiled-coil region" evidence="1">
    <location>
        <begin position="256"/>
        <end position="321"/>
    </location>
</feature>
<feature type="compositionally biased region" description="Low complexity" evidence="2">
    <location>
        <begin position="124"/>
        <end position="138"/>
    </location>
</feature>
<feature type="compositionally biased region" description="Acidic residues" evidence="2">
    <location>
        <begin position="95"/>
        <end position="106"/>
    </location>
</feature>
<dbReference type="GeneID" id="16071327"/>
<reference evidence="3" key="1">
    <citation type="submission" date="2009-08" db="EMBL/GenBank/DDBJ databases">
        <title>Annotation of Salpingoeca rosetta.</title>
        <authorList>
            <consortium name="The Broad Institute Genome Sequencing Platform"/>
            <person name="Russ C."/>
            <person name="Cuomo C."/>
            <person name="Burger G."/>
            <person name="Gray M.W."/>
            <person name="Holland P.W.H."/>
            <person name="King N."/>
            <person name="Lang F.B.F."/>
            <person name="Roger A.J."/>
            <person name="Ruiz-Trillo I."/>
            <person name="Young S.K."/>
            <person name="Zeng Q."/>
            <person name="Gargeya S."/>
            <person name="Alvarado L."/>
            <person name="Berlin A."/>
            <person name="Chapman S.B."/>
            <person name="Chen Z."/>
            <person name="Freedman E."/>
            <person name="Gellesch M."/>
            <person name="Goldberg J."/>
            <person name="Griggs A."/>
            <person name="Gujja S."/>
            <person name="Heilman E."/>
            <person name="Heiman D."/>
            <person name="Howarth C."/>
            <person name="Mehta T."/>
            <person name="Neiman D."/>
            <person name="Pearson M."/>
            <person name="Roberts A."/>
            <person name="Saif S."/>
            <person name="Shea T."/>
            <person name="Shenoy N."/>
            <person name="Sisk P."/>
            <person name="Stolte C."/>
            <person name="Sykes S."/>
            <person name="White J."/>
            <person name="Yandava C."/>
            <person name="Haas B."/>
            <person name="Nusbaum C."/>
            <person name="Birren B."/>
        </authorList>
    </citation>
    <scope>NUCLEOTIDE SEQUENCE [LARGE SCALE GENOMIC DNA]</scope>
    <source>
        <strain evidence="3">ATCC 50818</strain>
    </source>
</reference>
<evidence type="ECO:0000313" key="3">
    <source>
        <dbReference type="EMBL" id="EGD76934.1"/>
    </source>
</evidence>
<keyword evidence="4" id="KW-1185">Reference proteome</keyword>